<protein>
    <submittedName>
        <fullName evidence="1">Uncharacterized protein</fullName>
    </submittedName>
</protein>
<name>N1PR95_DOTSN</name>
<dbReference type="EMBL" id="KB446538">
    <property type="protein sequence ID" value="EME45458.1"/>
    <property type="molecule type" value="Genomic_DNA"/>
</dbReference>
<sequence length="76" mass="8513">MLRAAEVVTVNDRGPSVHLCFTVAMLQVRFYTSGLWLARLAPSFLVCSPSSHCSKCAGREMGFCEQKESDFNSYKF</sequence>
<reference evidence="1 2" key="2">
    <citation type="journal article" date="2012" name="PLoS Pathog.">
        <title>Diverse lifestyles and strategies of plant pathogenesis encoded in the genomes of eighteen Dothideomycetes fungi.</title>
        <authorList>
            <person name="Ohm R.A."/>
            <person name="Feau N."/>
            <person name="Henrissat B."/>
            <person name="Schoch C.L."/>
            <person name="Horwitz B.A."/>
            <person name="Barry K.W."/>
            <person name="Condon B.J."/>
            <person name="Copeland A.C."/>
            <person name="Dhillon B."/>
            <person name="Glaser F."/>
            <person name="Hesse C.N."/>
            <person name="Kosti I."/>
            <person name="LaButti K."/>
            <person name="Lindquist E.A."/>
            <person name="Lucas S."/>
            <person name="Salamov A.A."/>
            <person name="Bradshaw R.E."/>
            <person name="Ciuffetti L."/>
            <person name="Hamelin R.C."/>
            <person name="Kema G.H.J."/>
            <person name="Lawrence C."/>
            <person name="Scott J.A."/>
            <person name="Spatafora J.W."/>
            <person name="Turgeon B.G."/>
            <person name="de Wit P.J.G.M."/>
            <person name="Zhong S."/>
            <person name="Goodwin S.B."/>
            <person name="Grigoriev I.V."/>
        </authorList>
    </citation>
    <scope>NUCLEOTIDE SEQUENCE [LARGE SCALE GENOMIC DNA]</scope>
    <source>
        <strain evidence="2">NZE10 / CBS 128990</strain>
    </source>
</reference>
<dbReference type="HOGENOM" id="CLU_2654483_0_0_1"/>
<keyword evidence="2" id="KW-1185">Reference proteome</keyword>
<evidence type="ECO:0000313" key="2">
    <source>
        <dbReference type="Proteomes" id="UP000016933"/>
    </source>
</evidence>
<accession>N1PR95</accession>
<dbReference type="AlphaFoldDB" id="N1PR95"/>
<evidence type="ECO:0000313" key="1">
    <source>
        <dbReference type="EMBL" id="EME45458.1"/>
    </source>
</evidence>
<gene>
    <name evidence="1" type="ORF">DOTSEDRAFT_71245</name>
</gene>
<dbReference type="Proteomes" id="UP000016933">
    <property type="component" value="Unassembled WGS sequence"/>
</dbReference>
<organism evidence="1 2">
    <name type="scientific">Dothistroma septosporum (strain NZE10 / CBS 128990)</name>
    <name type="common">Red band needle blight fungus</name>
    <name type="synonym">Mycosphaerella pini</name>
    <dbReference type="NCBI Taxonomy" id="675120"/>
    <lineage>
        <taxon>Eukaryota</taxon>
        <taxon>Fungi</taxon>
        <taxon>Dikarya</taxon>
        <taxon>Ascomycota</taxon>
        <taxon>Pezizomycotina</taxon>
        <taxon>Dothideomycetes</taxon>
        <taxon>Dothideomycetidae</taxon>
        <taxon>Mycosphaerellales</taxon>
        <taxon>Mycosphaerellaceae</taxon>
        <taxon>Dothistroma</taxon>
    </lineage>
</organism>
<reference evidence="2" key="1">
    <citation type="journal article" date="2012" name="PLoS Genet.">
        <title>The genomes of the fungal plant pathogens Cladosporium fulvum and Dothistroma septosporum reveal adaptation to different hosts and lifestyles but also signatures of common ancestry.</title>
        <authorList>
            <person name="de Wit P.J.G.M."/>
            <person name="van der Burgt A."/>
            <person name="Oekmen B."/>
            <person name="Stergiopoulos I."/>
            <person name="Abd-Elsalam K.A."/>
            <person name="Aerts A.L."/>
            <person name="Bahkali A.H."/>
            <person name="Beenen H.G."/>
            <person name="Chettri P."/>
            <person name="Cox M.P."/>
            <person name="Datema E."/>
            <person name="de Vries R.P."/>
            <person name="Dhillon B."/>
            <person name="Ganley A.R."/>
            <person name="Griffiths S.A."/>
            <person name="Guo Y."/>
            <person name="Hamelin R.C."/>
            <person name="Henrissat B."/>
            <person name="Kabir M.S."/>
            <person name="Jashni M.K."/>
            <person name="Kema G."/>
            <person name="Klaubauf S."/>
            <person name="Lapidus A."/>
            <person name="Levasseur A."/>
            <person name="Lindquist E."/>
            <person name="Mehrabi R."/>
            <person name="Ohm R.A."/>
            <person name="Owen T.J."/>
            <person name="Salamov A."/>
            <person name="Schwelm A."/>
            <person name="Schijlen E."/>
            <person name="Sun H."/>
            <person name="van den Burg H.A."/>
            <person name="van Ham R.C.H.J."/>
            <person name="Zhang S."/>
            <person name="Goodwin S.B."/>
            <person name="Grigoriev I.V."/>
            <person name="Collemare J."/>
            <person name="Bradshaw R.E."/>
        </authorList>
    </citation>
    <scope>NUCLEOTIDE SEQUENCE [LARGE SCALE GENOMIC DNA]</scope>
    <source>
        <strain evidence="2">NZE10 / CBS 128990</strain>
    </source>
</reference>
<proteinExistence type="predicted"/>